<dbReference type="Proteomes" id="UP001188597">
    <property type="component" value="Unassembled WGS sequence"/>
</dbReference>
<reference evidence="1" key="1">
    <citation type="submission" date="2022-12" db="EMBL/GenBank/DDBJ databases">
        <title>Draft genome assemblies for two species of Escallonia (Escalloniales).</title>
        <authorList>
            <person name="Chanderbali A."/>
            <person name="Dervinis C."/>
            <person name="Anghel I."/>
            <person name="Soltis D."/>
            <person name="Soltis P."/>
            <person name="Zapata F."/>
        </authorList>
    </citation>
    <scope>NUCLEOTIDE SEQUENCE</scope>
    <source>
        <strain evidence="1">UCBG64.0493</strain>
        <tissue evidence="1">Leaf</tissue>
    </source>
</reference>
<sequence length="92" mass="10927">MVLIGGHLNINFQNYSGKRNIPYIQYLYGVLDVRFPRVGTKALFGIQDNLVLANYYSFFKGKHKKFWKKYNGRILKLRDKHFANEIRQNVMV</sequence>
<evidence type="ECO:0000313" key="2">
    <source>
        <dbReference type="Proteomes" id="UP001188597"/>
    </source>
</evidence>
<evidence type="ECO:0000313" key="1">
    <source>
        <dbReference type="EMBL" id="KAK3008326.1"/>
    </source>
</evidence>
<dbReference type="AlphaFoldDB" id="A0AA89AQ44"/>
<gene>
    <name evidence="1" type="ORF">RJ639_015301</name>
</gene>
<name>A0AA89AQ44_9ASTE</name>
<organism evidence="1 2">
    <name type="scientific">Escallonia herrerae</name>
    <dbReference type="NCBI Taxonomy" id="1293975"/>
    <lineage>
        <taxon>Eukaryota</taxon>
        <taxon>Viridiplantae</taxon>
        <taxon>Streptophyta</taxon>
        <taxon>Embryophyta</taxon>
        <taxon>Tracheophyta</taxon>
        <taxon>Spermatophyta</taxon>
        <taxon>Magnoliopsida</taxon>
        <taxon>eudicotyledons</taxon>
        <taxon>Gunneridae</taxon>
        <taxon>Pentapetalae</taxon>
        <taxon>asterids</taxon>
        <taxon>campanulids</taxon>
        <taxon>Escalloniales</taxon>
        <taxon>Escalloniaceae</taxon>
        <taxon>Escallonia</taxon>
    </lineage>
</organism>
<keyword evidence="2" id="KW-1185">Reference proteome</keyword>
<accession>A0AA89AQ44</accession>
<proteinExistence type="predicted"/>
<comment type="caution">
    <text evidence="1">The sequence shown here is derived from an EMBL/GenBank/DDBJ whole genome shotgun (WGS) entry which is preliminary data.</text>
</comment>
<dbReference type="EMBL" id="JAVXUP010001764">
    <property type="protein sequence ID" value="KAK3008326.1"/>
    <property type="molecule type" value="Genomic_DNA"/>
</dbReference>
<protein>
    <submittedName>
        <fullName evidence="1">Uncharacterized protein</fullName>
    </submittedName>
</protein>